<proteinExistence type="predicted"/>
<evidence type="ECO:0000313" key="3">
    <source>
        <dbReference type="EMBL" id="SEE89643.1"/>
    </source>
</evidence>
<comment type="caution">
    <text evidence="3">The sequence shown here is derived from an EMBL/GenBank/DDBJ whole genome shotgun (WGS) entry which is preliminary data.</text>
</comment>
<reference evidence="3" key="1">
    <citation type="submission" date="2016-10" db="EMBL/GenBank/DDBJ databases">
        <authorList>
            <person name="Varghese N."/>
            <person name="Submissions S."/>
        </authorList>
    </citation>
    <scope>NUCLEOTIDE SEQUENCE [LARGE SCALE GENOMIC DNA]</scope>
    <source>
        <strain evidence="3">LMG 25555</strain>
    </source>
</reference>
<gene>
    <name evidence="3" type="ORF">SAMN04489800_2696</name>
</gene>
<dbReference type="PANTHER" id="PTHR30273">
    <property type="entry name" value="PERIPLASMIC SIGNAL SENSOR AND SIGMA FACTOR ACTIVATOR FECR-RELATED"/>
    <property type="match status" value="1"/>
</dbReference>
<dbReference type="InterPro" id="IPR012373">
    <property type="entry name" value="Ferrdict_sens_TM"/>
</dbReference>
<evidence type="ECO:0000259" key="1">
    <source>
        <dbReference type="Pfam" id="PF04773"/>
    </source>
</evidence>
<dbReference type="GO" id="GO:0016989">
    <property type="term" value="F:sigma factor antagonist activity"/>
    <property type="evidence" value="ECO:0007669"/>
    <property type="project" value="TreeGrafter"/>
</dbReference>
<accession>A0A0J6G7H9</accession>
<dbReference type="EMBL" id="FNUD01000002">
    <property type="protein sequence ID" value="SEE89643.1"/>
    <property type="molecule type" value="Genomic_DNA"/>
</dbReference>
<dbReference type="OrthoDB" id="1099576at2"/>
<dbReference type="PANTHER" id="PTHR30273:SF2">
    <property type="entry name" value="PROTEIN FECR"/>
    <property type="match status" value="1"/>
</dbReference>
<dbReference type="PATRIC" id="fig|882211.3.peg.364"/>
<dbReference type="PIRSF" id="PIRSF018266">
    <property type="entry name" value="FecR"/>
    <property type="match status" value="1"/>
</dbReference>
<name>A0A0J6G7H9_PSEDM</name>
<dbReference type="InterPro" id="IPR006860">
    <property type="entry name" value="FecR"/>
</dbReference>
<organism evidence="3 4">
    <name type="scientific">Pseudomonas deceptionensis</name>
    <dbReference type="NCBI Taxonomy" id="882211"/>
    <lineage>
        <taxon>Bacteria</taxon>
        <taxon>Pseudomonadati</taxon>
        <taxon>Pseudomonadota</taxon>
        <taxon>Gammaproteobacteria</taxon>
        <taxon>Pseudomonadales</taxon>
        <taxon>Pseudomonadaceae</taxon>
        <taxon>Pseudomonas</taxon>
    </lineage>
</organism>
<dbReference type="RefSeq" id="WP_048358308.1">
    <property type="nucleotide sequence ID" value="NZ_FNUD01000002.1"/>
</dbReference>
<feature type="domain" description="FecR N-terminal" evidence="2">
    <location>
        <begin position="11"/>
        <end position="51"/>
    </location>
</feature>
<evidence type="ECO:0000313" key="4">
    <source>
        <dbReference type="Proteomes" id="UP000183613"/>
    </source>
</evidence>
<dbReference type="Proteomes" id="UP000183613">
    <property type="component" value="Unassembled WGS sequence"/>
</dbReference>
<dbReference type="InterPro" id="IPR032623">
    <property type="entry name" value="FecR_N"/>
</dbReference>
<evidence type="ECO:0000259" key="2">
    <source>
        <dbReference type="Pfam" id="PF16220"/>
    </source>
</evidence>
<dbReference type="Gene3D" id="2.60.120.1440">
    <property type="match status" value="1"/>
</dbReference>
<dbReference type="Pfam" id="PF04773">
    <property type="entry name" value="FecR"/>
    <property type="match status" value="1"/>
</dbReference>
<protein>
    <submittedName>
        <fullName evidence="3">Ferric-dicitrate binding protein FerR, regulates iron transport through sigma-19</fullName>
    </submittedName>
</protein>
<keyword evidence="4" id="KW-1185">Reference proteome</keyword>
<dbReference type="Pfam" id="PF16220">
    <property type="entry name" value="DUF4880"/>
    <property type="match status" value="1"/>
</dbReference>
<dbReference type="AlphaFoldDB" id="A0A0J6G7H9"/>
<sequence>MSTAKVDPITRAAIDWMLRLESGDACPSERQVFKAWLVENPDHMAAWQRVAGVLKAPMADLQSVERRSPGQLQAARRALLGGTSGSRKKALQGGLLLLLLGLGAAGLVDRVTPLAGLMADQHTGTGERKTIQLDDGSLLTLNARSAVDIQFSHGQRRVHLREGELQVDVAVDPGRPFVVTTAQGQVQALGTRFMVRQGAEESLASVQQHSVQLDTLGGQQRRIDTGQAVSFTASQIDPQIPTSRSQTDWLQGRVELHDEPLQALVDALRPYQSGVLRISPEAAKVRVFGVFPLDNTPQTLSALAQTLPIKVTRYGPWLTLIDVRR</sequence>
<feature type="domain" description="FecR protein" evidence="1">
    <location>
        <begin position="122"/>
        <end position="211"/>
    </location>
</feature>